<keyword evidence="2" id="KW-1185">Reference proteome</keyword>
<protein>
    <submittedName>
        <fullName evidence="1">Uncharacterized protein</fullName>
    </submittedName>
</protein>
<dbReference type="EMBL" id="CP001734">
    <property type="protein sequence ID" value="ACV69180.1"/>
    <property type="molecule type" value="Genomic_DNA"/>
</dbReference>
<evidence type="ECO:0000313" key="2">
    <source>
        <dbReference type="Proteomes" id="UP000001052"/>
    </source>
</evidence>
<proteinExistence type="predicted"/>
<dbReference type="Proteomes" id="UP000001052">
    <property type="component" value="Chromosome"/>
</dbReference>
<dbReference type="HOGENOM" id="CLU_2860446_0_0_7"/>
<gene>
    <name evidence="1" type="ordered locus">Dret_1896</name>
</gene>
<dbReference type="KEGG" id="drt:Dret_1896"/>
<sequence length="64" mass="7623">MIEGLKNWGIEEGDRDSDGVCDWKYRETLRHSNRNRYRDRYRNRFLKSLSASAALEPTYVLLSL</sequence>
<accession>C8X4F7</accession>
<organism evidence="1 2">
    <name type="scientific">Desulfohalobium retbaense (strain ATCC 49708 / DSM 5692 / JCM 16813 / HR100)</name>
    <dbReference type="NCBI Taxonomy" id="485915"/>
    <lineage>
        <taxon>Bacteria</taxon>
        <taxon>Pseudomonadati</taxon>
        <taxon>Thermodesulfobacteriota</taxon>
        <taxon>Desulfovibrionia</taxon>
        <taxon>Desulfovibrionales</taxon>
        <taxon>Desulfohalobiaceae</taxon>
        <taxon>Desulfohalobium</taxon>
    </lineage>
</organism>
<evidence type="ECO:0000313" key="1">
    <source>
        <dbReference type="EMBL" id="ACV69180.1"/>
    </source>
</evidence>
<reference evidence="2" key="1">
    <citation type="submission" date="2009-09" db="EMBL/GenBank/DDBJ databases">
        <title>The complete chromosome of Desulfohalobium retbaense DSM 5692.</title>
        <authorList>
            <consortium name="US DOE Joint Genome Institute (JGI-PGF)"/>
            <person name="Lucas S."/>
            <person name="Copeland A."/>
            <person name="Lapidus A."/>
            <person name="Glavina del Rio T."/>
            <person name="Dalin E."/>
            <person name="Tice H."/>
            <person name="Bruce D."/>
            <person name="Goodwin L."/>
            <person name="Pitluck S."/>
            <person name="Kyrpides N."/>
            <person name="Mavromatis K."/>
            <person name="Ivanova N."/>
            <person name="Mikhailova N."/>
            <person name="Munk A.C."/>
            <person name="Brettin T."/>
            <person name="Detter J.C."/>
            <person name="Han C."/>
            <person name="Tapia R."/>
            <person name="Larimer F."/>
            <person name="Land M."/>
            <person name="Hauser L."/>
            <person name="Markowitz V."/>
            <person name="Cheng J.-F."/>
            <person name="Hugenholtz P."/>
            <person name="Woyke T."/>
            <person name="Wu D."/>
            <person name="Spring S."/>
            <person name="Klenk H.-P."/>
            <person name="Eisen J.A."/>
        </authorList>
    </citation>
    <scope>NUCLEOTIDE SEQUENCE [LARGE SCALE GENOMIC DNA]</scope>
    <source>
        <strain evidence="2">DSM 5692</strain>
    </source>
</reference>
<name>C8X4F7_DESRD</name>
<reference evidence="1 2" key="2">
    <citation type="journal article" date="2010" name="Stand. Genomic Sci.">
        <title>Complete genome sequence of Desulfohalobium retbaense type strain (HR(100)).</title>
        <authorList>
            <person name="Spring S."/>
            <person name="Nolan M."/>
            <person name="Lapidus A."/>
            <person name="Glavina Del Rio T."/>
            <person name="Copeland A."/>
            <person name="Tice H."/>
            <person name="Cheng J.F."/>
            <person name="Lucas S."/>
            <person name="Land M."/>
            <person name="Chen F."/>
            <person name="Bruce D."/>
            <person name="Goodwin L."/>
            <person name="Pitluck S."/>
            <person name="Ivanova N."/>
            <person name="Mavromatis K."/>
            <person name="Mikhailova N."/>
            <person name="Pati A."/>
            <person name="Chen A."/>
            <person name="Palaniappan K."/>
            <person name="Hauser L."/>
            <person name="Chang Y.J."/>
            <person name="Jeffries C.D."/>
            <person name="Munk C."/>
            <person name="Kiss H."/>
            <person name="Chain P."/>
            <person name="Han C."/>
            <person name="Brettin T."/>
            <person name="Detter J.C."/>
            <person name="Schuler E."/>
            <person name="Goker M."/>
            <person name="Rohde M."/>
            <person name="Bristow J."/>
            <person name="Eisen J.A."/>
            <person name="Markowitz V."/>
            <person name="Hugenholtz P."/>
            <person name="Kyrpides N.C."/>
            <person name="Klenk H.P."/>
        </authorList>
    </citation>
    <scope>NUCLEOTIDE SEQUENCE [LARGE SCALE GENOMIC DNA]</scope>
    <source>
        <strain evidence="1 2">DSM 5692</strain>
    </source>
</reference>
<dbReference type="AlphaFoldDB" id="C8X4F7"/>